<dbReference type="RefSeq" id="XP_026193899.1">
    <property type="nucleotide sequence ID" value="XM_026338114.1"/>
</dbReference>
<dbReference type="GO" id="GO:0005524">
    <property type="term" value="F:ATP binding"/>
    <property type="evidence" value="ECO:0007669"/>
    <property type="project" value="InterPro"/>
</dbReference>
<dbReference type="Gene3D" id="3.40.50.300">
    <property type="entry name" value="P-loop containing nucleotide triphosphate hydrolases"/>
    <property type="match status" value="1"/>
</dbReference>
<feature type="region of interest" description="Disordered" evidence="1">
    <location>
        <begin position="473"/>
        <end position="499"/>
    </location>
</feature>
<protein>
    <submittedName>
        <fullName evidence="4">Replication factor C subunit 1-like</fullName>
    </submittedName>
</protein>
<feature type="compositionally biased region" description="Basic and acidic residues" evidence="1">
    <location>
        <begin position="215"/>
        <end position="225"/>
    </location>
</feature>
<accession>A0A6P6S263</accession>
<evidence type="ECO:0000256" key="1">
    <source>
        <dbReference type="SAM" id="MobiDB-lite"/>
    </source>
</evidence>
<dbReference type="AlphaFoldDB" id="A0A6P6S263"/>
<dbReference type="PANTHER" id="PTHR23389">
    <property type="entry name" value="CHROMOSOME TRANSMISSION FIDELITY FACTOR 18"/>
    <property type="match status" value="1"/>
</dbReference>
<feature type="compositionally biased region" description="Low complexity" evidence="1">
    <location>
        <begin position="152"/>
        <end position="163"/>
    </location>
</feature>
<feature type="region of interest" description="Disordered" evidence="1">
    <location>
        <begin position="111"/>
        <end position="170"/>
    </location>
</feature>
<keyword evidence="3" id="KW-1185">Reference proteome</keyword>
<reference evidence="4" key="1">
    <citation type="submission" date="2025-08" db="UniProtKB">
        <authorList>
            <consortium name="RefSeq"/>
        </authorList>
    </citation>
    <scope>IDENTIFICATION</scope>
</reference>
<feature type="region of interest" description="Disordered" evidence="1">
    <location>
        <begin position="205"/>
        <end position="227"/>
    </location>
</feature>
<name>A0A6P6S263_9EIME</name>
<feature type="region of interest" description="Disordered" evidence="1">
    <location>
        <begin position="354"/>
        <end position="391"/>
    </location>
</feature>
<dbReference type="InterPro" id="IPR027417">
    <property type="entry name" value="P-loop_NTPase"/>
</dbReference>
<feature type="compositionally biased region" description="Low complexity" evidence="1">
    <location>
        <begin position="364"/>
        <end position="378"/>
    </location>
</feature>
<dbReference type="GO" id="GO:0003677">
    <property type="term" value="F:DNA binding"/>
    <property type="evidence" value="ECO:0007669"/>
    <property type="project" value="TreeGrafter"/>
</dbReference>
<dbReference type="GO" id="GO:0005634">
    <property type="term" value="C:nucleus"/>
    <property type="evidence" value="ECO:0007669"/>
    <property type="project" value="TreeGrafter"/>
</dbReference>
<feature type="region of interest" description="Disordered" evidence="1">
    <location>
        <begin position="20"/>
        <end position="72"/>
    </location>
</feature>
<dbReference type="GO" id="GO:0016887">
    <property type="term" value="F:ATP hydrolysis activity"/>
    <property type="evidence" value="ECO:0007669"/>
    <property type="project" value="InterPro"/>
</dbReference>
<dbReference type="PANTHER" id="PTHR23389:SF3">
    <property type="entry name" value="CHROMOSOME TRANSMISSION FIDELITY PROTEIN 18 HOMOLOG"/>
    <property type="match status" value="1"/>
</dbReference>
<proteinExistence type="predicted"/>
<sequence>MEAFEEAAFEDLLAEAEQFAGDSASLDAPSTWKNSPAPNRGGPQEDTSPIDLGAPAKAWDQDSLLDASQGGPLSLEEQLRALQSQRFSQGQPEEASEDQALELLEGETGVQWGTGKRRHSSAKRVDALSAPDCAAGSSPLTSASIRKRRRQQQQQEQQQQQQEAAVADDINPTDDERELAAAAAALRPPEEFFDISHLPSLSLLGEGSSGSSKGKPCETGDEAARKAAALPQQTNNGKGGPCTAYMRRCLYGSNVMRKFPAALLAKAAAKAAEAGEQQQQQASASSAVACGAVRVLPPHSAGGGSVGPPVYIQLLSRREQQQQLAAAAAAARSSASDKARRPMEELLREIMESQAARREERELQQQQKEQQQQIQEQQQQKRHQQHQQQQRKAARQWVDLYRPKTPLDLLSGDSENRAVFRWLLTWRERILGAGRKVASRQNEKETPQGLLSEEPQQKVGFLMIRFAGKWSGACPEADSSEGGEETGRGDGGTLQETSLEHERSARLAACFDEVKHGGSALAARHVMRERSRKEGASPGASASALQVLLLGGPPGVGKTTLIEVAARHFGFELFEVNGSEARSASTLLPLIKGVASSGDCHFRPSGTSSSSSRKKPVLLLIDEVDGLAHQAAAPVEGEGTAGNKETVVQALVRLSQQRDTNDKPLLKR</sequence>
<feature type="domain" description="ATPase AAA-type core" evidence="2">
    <location>
        <begin position="548"/>
        <end position="660"/>
    </location>
</feature>
<evidence type="ECO:0000313" key="3">
    <source>
        <dbReference type="Proteomes" id="UP000515125"/>
    </source>
</evidence>
<feature type="compositionally biased region" description="Low complexity" evidence="1">
    <location>
        <begin position="205"/>
        <end position="214"/>
    </location>
</feature>
<dbReference type="InterPro" id="IPR003959">
    <property type="entry name" value="ATPase_AAA_core"/>
</dbReference>
<dbReference type="GeneID" id="113147455"/>
<dbReference type="OrthoDB" id="2195431at2759"/>
<dbReference type="SUPFAM" id="SSF52540">
    <property type="entry name" value="P-loop containing nucleoside triphosphate hydrolases"/>
    <property type="match status" value="1"/>
</dbReference>
<feature type="compositionally biased region" description="Basic and acidic residues" evidence="1">
    <location>
        <begin position="354"/>
        <end position="363"/>
    </location>
</feature>
<evidence type="ECO:0000313" key="4">
    <source>
        <dbReference type="RefSeq" id="XP_026193899.1"/>
    </source>
</evidence>
<organism evidence="3 4">
    <name type="scientific">Cyclospora cayetanensis</name>
    <dbReference type="NCBI Taxonomy" id="88456"/>
    <lineage>
        <taxon>Eukaryota</taxon>
        <taxon>Sar</taxon>
        <taxon>Alveolata</taxon>
        <taxon>Apicomplexa</taxon>
        <taxon>Conoidasida</taxon>
        <taxon>Coccidia</taxon>
        <taxon>Eucoccidiorida</taxon>
        <taxon>Eimeriorina</taxon>
        <taxon>Eimeriidae</taxon>
        <taxon>Cyclospora</taxon>
    </lineage>
</organism>
<gene>
    <name evidence="4" type="primary">LOC113147455</name>
</gene>
<dbReference type="Proteomes" id="UP000515125">
    <property type="component" value="Unplaced"/>
</dbReference>
<dbReference type="Pfam" id="PF00004">
    <property type="entry name" value="AAA"/>
    <property type="match status" value="1"/>
</dbReference>
<evidence type="ECO:0000259" key="2">
    <source>
        <dbReference type="Pfam" id="PF00004"/>
    </source>
</evidence>